<evidence type="ECO:0000259" key="1">
    <source>
        <dbReference type="Pfam" id="PF01370"/>
    </source>
</evidence>
<dbReference type="OrthoDB" id="9807212at2"/>
<dbReference type="STRING" id="1776384.GCA_900086585_02912"/>
<dbReference type="SUPFAM" id="SSF51735">
    <property type="entry name" value="NAD(P)-binding Rossmann-fold domains"/>
    <property type="match status" value="1"/>
</dbReference>
<proteinExistence type="predicted"/>
<keyword evidence="3" id="KW-1185">Reference proteome</keyword>
<dbReference type="InterPro" id="IPR001509">
    <property type="entry name" value="Epimerase_deHydtase"/>
</dbReference>
<dbReference type="Pfam" id="PF01370">
    <property type="entry name" value="Epimerase"/>
    <property type="match status" value="1"/>
</dbReference>
<dbReference type="GO" id="GO:0004029">
    <property type="term" value="F:aldehyde dehydrogenase (NAD+) activity"/>
    <property type="evidence" value="ECO:0007669"/>
    <property type="project" value="TreeGrafter"/>
</dbReference>
<evidence type="ECO:0000313" key="2">
    <source>
        <dbReference type="EMBL" id="RHJ89559.1"/>
    </source>
</evidence>
<name>A0A415E755_9FIRM</name>
<organism evidence="2 3">
    <name type="scientific">Emergencia timonensis</name>
    <dbReference type="NCBI Taxonomy" id="1776384"/>
    <lineage>
        <taxon>Bacteria</taxon>
        <taxon>Bacillati</taxon>
        <taxon>Bacillota</taxon>
        <taxon>Clostridia</taxon>
        <taxon>Peptostreptococcales</taxon>
        <taxon>Anaerovoracaceae</taxon>
        <taxon>Emergencia</taxon>
    </lineage>
</organism>
<dbReference type="PANTHER" id="PTHR48079">
    <property type="entry name" value="PROTEIN YEEZ"/>
    <property type="match status" value="1"/>
</dbReference>
<dbReference type="GO" id="GO:0005737">
    <property type="term" value="C:cytoplasm"/>
    <property type="evidence" value="ECO:0007669"/>
    <property type="project" value="TreeGrafter"/>
</dbReference>
<dbReference type="AlphaFoldDB" id="A0A415E755"/>
<dbReference type="PANTHER" id="PTHR48079:SF6">
    <property type="entry name" value="NAD(P)-BINDING DOMAIN-CONTAINING PROTEIN-RELATED"/>
    <property type="match status" value="1"/>
</dbReference>
<dbReference type="InterPro" id="IPR051783">
    <property type="entry name" value="NAD(P)-dependent_oxidoreduct"/>
</dbReference>
<protein>
    <submittedName>
        <fullName evidence="2">NAD-dependent epimerase/dehydratase family protein</fullName>
    </submittedName>
</protein>
<dbReference type="InterPro" id="IPR036291">
    <property type="entry name" value="NAD(P)-bd_dom_sf"/>
</dbReference>
<sequence>MRIIYIITGANGFLGNNIIRQLSDESCEIRALILPGESTAALKGLNCSIYEGDITDLQSLRDLFDVEARAKVYVIHCAGLVYIKTKYNPAVQRVNVDGTKNIAEMCLETGAKLVYVNSVHAIAEPPEDVIIAESDCLDPERVIGLYAKTKAEAGAYILEKVRQGGLCGCIVQPSGMIGPYDFGSSHLTQMVLDFLEGRLKACVRGGYDFVDVRDVADGAIKACKFGRSGQCYILSNQFFTIRDFLNQIAEISGKKKISLVLPMGLAKVTAPLSEIYYKLLRQPPLYTRYSLYTLTAKSSFSNEKARRELHYCNRPMEETITDTVCWLMENKRLTIGK</sequence>
<dbReference type="Gene3D" id="3.40.50.720">
    <property type="entry name" value="NAD(P)-binding Rossmann-like Domain"/>
    <property type="match status" value="1"/>
</dbReference>
<evidence type="ECO:0000313" key="3">
    <source>
        <dbReference type="Proteomes" id="UP000284841"/>
    </source>
</evidence>
<dbReference type="EMBL" id="QRMS01000001">
    <property type="protein sequence ID" value="RHJ89559.1"/>
    <property type="molecule type" value="Genomic_DNA"/>
</dbReference>
<dbReference type="Proteomes" id="UP000284841">
    <property type="component" value="Unassembled WGS sequence"/>
</dbReference>
<reference evidence="2 3" key="1">
    <citation type="submission" date="2018-08" db="EMBL/GenBank/DDBJ databases">
        <title>A genome reference for cultivated species of the human gut microbiota.</title>
        <authorList>
            <person name="Zou Y."/>
            <person name="Xue W."/>
            <person name="Luo G."/>
        </authorList>
    </citation>
    <scope>NUCLEOTIDE SEQUENCE [LARGE SCALE GENOMIC DNA]</scope>
    <source>
        <strain evidence="2 3">AM07-24</strain>
    </source>
</reference>
<accession>A0A415E755</accession>
<dbReference type="RefSeq" id="WP_118333663.1">
    <property type="nucleotide sequence ID" value="NZ_AP025567.1"/>
</dbReference>
<comment type="caution">
    <text evidence="2">The sequence shown here is derived from an EMBL/GenBank/DDBJ whole genome shotgun (WGS) entry which is preliminary data.</text>
</comment>
<gene>
    <name evidence="2" type="ORF">DW099_03015</name>
</gene>
<feature type="domain" description="NAD-dependent epimerase/dehydratase" evidence="1">
    <location>
        <begin position="6"/>
        <end position="229"/>
    </location>
</feature>